<dbReference type="RefSeq" id="WP_023431939.1">
    <property type="nucleotide sequence ID" value="NZ_AWXZ01000023.1"/>
</dbReference>
<dbReference type="PROSITE" id="PS51063">
    <property type="entry name" value="HTH_CRP_2"/>
    <property type="match status" value="1"/>
</dbReference>
<organism evidence="5 6">
    <name type="scientific">Lutibaculum baratangense AMV1</name>
    <dbReference type="NCBI Taxonomy" id="631454"/>
    <lineage>
        <taxon>Bacteria</taxon>
        <taxon>Pseudomonadati</taxon>
        <taxon>Pseudomonadota</taxon>
        <taxon>Alphaproteobacteria</taxon>
        <taxon>Hyphomicrobiales</taxon>
        <taxon>Tepidamorphaceae</taxon>
        <taxon>Lutibaculum</taxon>
    </lineage>
</organism>
<comment type="caution">
    <text evidence="5">The sequence shown here is derived from an EMBL/GenBank/DDBJ whole genome shotgun (WGS) entry which is preliminary data.</text>
</comment>
<dbReference type="AlphaFoldDB" id="V4RGJ6"/>
<dbReference type="InterPro" id="IPR036390">
    <property type="entry name" value="WH_DNA-bd_sf"/>
</dbReference>
<dbReference type="GO" id="GO:0006355">
    <property type="term" value="P:regulation of DNA-templated transcription"/>
    <property type="evidence" value="ECO:0007669"/>
    <property type="project" value="InterPro"/>
</dbReference>
<dbReference type="Pfam" id="PF13545">
    <property type="entry name" value="HTH_Crp_2"/>
    <property type="match status" value="1"/>
</dbReference>
<keyword evidence="3" id="KW-0804">Transcription</keyword>
<proteinExistence type="predicted"/>
<dbReference type="SUPFAM" id="SSF51206">
    <property type="entry name" value="cAMP-binding domain-like"/>
    <property type="match status" value="1"/>
</dbReference>
<dbReference type="Pfam" id="PF00027">
    <property type="entry name" value="cNMP_binding"/>
    <property type="match status" value="1"/>
</dbReference>
<evidence type="ECO:0000256" key="1">
    <source>
        <dbReference type="ARBA" id="ARBA00023015"/>
    </source>
</evidence>
<dbReference type="InterPro" id="IPR000595">
    <property type="entry name" value="cNMP-bd_dom"/>
</dbReference>
<evidence type="ECO:0000313" key="6">
    <source>
        <dbReference type="Proteomes" id="UP000017819"/>
    </source>
</evidence>
<dbReference type="InterPro" id="IPR018490">
    <property type="entry name" value="cNMP-bd_dom_sf"/>
</dbReference>
<evidence type="ECO:0000256" key="3">
    <source>
        <dbReference type="ARBA" id="ARBA00023163"/>
    </source>
</evidence>
<dbReference type="CDD" id="cd00038">
    <property type="entry name" value="CAP_ED"/>
    <property type="match status" value="1"/>
</dbReference>
<dbReference type="GO" id="GO:0003677">
    <property type="term" value="F:DNA binding"/>
    <property type="evidence" value="ECO:0007669"/>
    <property type="project" value="UniProtKB-KW"/>
</dbReference>
<evidence type="ECO:0000256" key="2">
    <source>
        <dbReference type="ARBA" id="ARBA00023125"/>
    </source>
</evidence>
<dbReference type="Gene3D" id="1.10.10.10">
    <property type="entry name" value="Winged helix-like DNA-binding domain superfamily/Winged helix DNA-binding domain"/>
    <property type="match status" value="1"/>
</dbReference>
<dbReference type="Gene3D" id="2.60.120.10">
    <property type="entry name" value="Jelly Rolls"/>
    <property type="match status" value="1"/>
</dbReference>
<keyword evidence="2" id="KW-0238">DNA-binding</keyword>
<feature type="domain" description="HTH crp-type" evidence="4">
    <location>
        <begin position="124"/>
        <end position="198"/>
    </location>
</feature>
<keyword evidence="6" id="KW-1185">Reference proteome</keyword>
<evidence type="ECO:0000313" key="5">
    <source>
        <dbReference type="EMBL" id="ESR25281.1"/>
    </source>
</evidence>
<dbReference type="InterPro" id="IPR012318">
    <property type="entry name" value="HTH_CRP"/>
</dbReference>
<dbReference type="SUPFAM" id="SSF46785">
    <property type="entry name" value="Winged helix' DNA-binding domain"/>
    <property type="match status" value="1"/>
</dbReference>
<keyword evidence="1" id="KW-0805">Transcription regulation</keyword>
<sequence>MIRALPSTERVVAAGRDIVAQGTSPHVSTLVLDGFAIRYNLLAQGTRMISAIHVPGDFCDLHSFLLRKMDHSVAALTECHICQVPHEALAQIVERHPGLTRLLWTSTVVDAGIHRQWMVRMGRRAALANLAHFICELFVRLKLVGMTTGNGFMTPLNQAQMADATAMSAVHVNRTVQELRRRGLLGWEGRHITLPDWEGLVELAEFDPTYLNLTEEQVRAMSLG</sequence>
<dbReference type="Proteomes" id="UP000017819">
    <property type="component" value="Unassembled WGS sequence"/>
</dbReference>
<accession>V4RGJ6</accession>
<dbReference type="SMART" id="SM00419">
    <property type="entry name" value="HTH_CRP"/>
    <property type="match status" value="1"/>
</dbReference>
<protein>
    <submittedName>
        <fullName evidence="5">cAMP-binding protein</fullName>
    </submittedName>
</protein>
<dbReference type="InterPro" id="IPR014710">
    <property type="entry name" value="RmlC-like_jellyroll"/>
</dbReference>
<dbReference type="InterPro" id="IPR036388">
    <property type="entry name" value="WH-like_DNA-bd_sf"/>
</dbReference>
<dbReference type="EMBL" id="AWXZ01000023">
    <property type="protein sequence ID" value="ESR25281.1"/>
    <property type="molecule type" value="Genomic_DNA"/>
</dbReference>
<evidence type="ECO:0000259" key="4">
    <source>
        <dbReference type="PROSITE" id="PS51063"/>
    </source>
</evidence>
<dbReference type="eggNOG" id="COG0664">
    <property type="taxonomic scope" value="Bacteria"/>
</dbReference>
<dbReference type="STRING" id="631454.N177_1798"/>
<reference evidence="5 6" key="1">
    <citation type="journal article" date="2014" name="Genome Announc.">
        <title>Draft Genome Sequence of Lutibaculum baratangense Strain AMV1T, Isolated from a Mud Volcano in Andamans, India.</title>
        <authorList>
            <person name="Singh A."/>
            <person name="Sreenivas A."/>
            <person name="Sathyanarayana Reddy G."/>
            <person name="Pinnaka A.K."/>
            <person name="Shivaji S."/>
        </authorList>
    </citation>
    <scope>NUCLEOTIDE SEQUENCE [LARGE SCALE GENOMIC DNA]</scope>
    <source>
        <strain evidence="5 6">AMV1</strain>
    </source>
</reference>
<gene>
    <name evidence="5" type="ORF">N177_1798</name>
</gene>
<name>V4RGJ6_9HYPH</name>